<dbReference type="Proteomes" id="UP000240322">
    <property type="component" value="Unassembled WGS sequence"/>
</dbReference>
<dbReference type="InterPro" id="IPR036388">
    <property type="entry name" value="WH-like_DNA-bd_sf"/>
</dbReference>
<accession>A0A2R6AFX6</accession>
<dbReference type="Pfam" id="PF14947">
    <property type="entry name" value="HTH_45"/>
    <property type="match status" value="1"/>
</dbReference>
<proteinExistence type="predicted"/>
<evidence type="ECO:0000313" key="2">
    <source>
        <dbReference type="EMBL" id="PSN85233.1"/>
    </source>
</evidence>
<gene>
    <name evidence="2" type="ORF">B9Q03_12455</name>
</gene>
<dbReference type="InterPro" id="IPR038723">
    <property type="entry name" value="ArnR1-like_HTH"/>
</dbReference>
<name>A0A2R6AFX6_9ARCH</name>
<organism evidence="2 3">
    <name type="scientific">Candidatus Marsarchaeota G2 archaeon OSP_D</name>
    <dbReference type="NCBI Taxonomy" id="1978157"/>
    <lineage>
        <taxon>Archaea</taxon>
        <taxon>Candidatus Marsarchaeota</taxon>
        <taxon>Candidatus Marsarchaeota group 2</taxon>
    </lineage>
</organism>
<evidence type="ECO:0000259" key="1">
    <source>
        <dbReference type="Pfam" id="PF14947"/>
    </source>
</evidence>
<sequence length="148" mass="16364">MGKTLKAVVGGRCCERRTPLFKPPAPIGVMARISLRIDDGRKRSAAGILHDILSCLESHGPSRKTRVMFEVAANAAVFDRYLEKLSRAGLITLSRDGRSTTLAITEAGRSLLRDLECFREERSRYLQVYGDVYEKLKAVVAQESAPPS</sequence>
<comment type="caution">
    <text evidence="2">The sequence shown here is derived from an EMBL/GenBank/DDBJ whole genome shotgun (WGS) entry which is preliminary data.</text>
</comment>
<dbReference type="InterPro" id="IPR036390">
    <property type="entry name" value="WH_DNA-bd_sf"/>
</dbReference>
<dbReference type="AlphaFoldDB" id="A0A2R6AFX6"/>
<reference evidence="2 3" key="1">
    <citation type="submission" date="2017-04" db="EMBL/GenBank/DDBJ databases">
        <title>Novel microbial lineages endemic to geothermal iron-oxide mats fill important gaps in the evolutionary history of Archaea.</title>
        <authorList>
            <person name="Jay Z.J."/>
            <person name="Beam J.P."/>
            <person name="Dlakic M."/>
            <person name="Rusch D.B."/>
            <person name="Kozubal M.A."/>
            <person name="Inskeep W.P."/>
        </authorList>
    </citation>
    <scope>NUCLEOTIDE SEQUENCE [LARGE SCALE GENOMIC DNA]</scope>
    <source>
        <strain evidence="2">OSP_D</strain>
    </source>
</reference>
<dbReference type="EMBL" id="NEXE01000248">
    <property type="protein sequence ID" value="PSN85233.1"/>
    <property type="molecule type" value="Genomic_DNA"/>
</dbReference>
<protein>
    <recommendedName>
        <fullName evidence="1">ArnR1-like winged helix-turn-helix domain-containing protein</fullName>
    </recommendedName>
</protein>
<dbReference type="Gene3D" id="1.10.10.10">
    <property type="entry name" value="Winged helix-like DNA-binding domain superfamily/Winged helix DNA-binding domain"/>
    <property type="match status" value="1"/>
</dbReference>
<feature type="domain" description="ArnR1-like winged helix-turn-helix" evidence="1">
    <location>
        <begin position="42"/>
        <end position="122"/>
    </location>
</feature>
<dbReference type="SUPFAM" id="SSF46785">
    <property type="entry name" value="Winged helix' DNA-binding domain"/>
    <property type="match status" value="1"/>
</dbReference>
<evidence type="ECO:0000313" key="3">
    <source>
        <dbReference type="Proteomes" id="UP000240322"/>
    </source>
</evidence>